<dbReference type="AlphaFoldDB" id="A0A378T2D3"/>
<protein>
    <submittedName>
        <fullName evidence="1">Uncharacterized protein</fullName>
    </submittedName>
</protein>
<reference evidence="1 2" key="1">
    <citation type="submission" date="2018-06" db="EMBL/GenBank/DDBJ databases">
        <authorList>
            <consortium name="Pathogen Informatics"/>
            <person name="Doyle S."/>
        </authorList>
    </citation>
    <scope>NUCLEOTIDE SEQUENCE [LARGE SCALE GENOMIC DNA]</scope>
    <source>
        <strain evidence="1 2">NCTC4524</strain>
    </source>
</reference>
<dbReference type="RefSeq" id="WP_145977801.1">
    <property type="nucleotide sequence ID" value="NZ_CP081000.1"/>
</dbReference>
<dbReference type="EMBL" id="UGQQ01000001">
    <property type="protein sequence ID" value="STZ54971.1"/>
    <property type="molecule type" value="Genomic_DNA"/>
</dbReference>
<dbReference type="STRING" id="1796.ABW05_04020"/>
<organism evidence="1 2">
    <name type="scientific">Mycolicibacterium senegalense</name>
    <dbReference type="NCBI Taxonomy" id="1796"/>
    <lineage>
        <taxon>Bacteria</taxon>
        <taxon>Bacillati</taxon>
        <taxon>Actinomycetota</taxon>
        <taxon>Actinomycetes</taxon>
        <taxon>Mycobacteriales</taxon>
        <taxon>Mycobacteriaceae</taxon>
        <taxon>Mycolicibacterium</taxon>
    </lineage>
</organism>
<proteinExistence type="predicted"/>
<sequence>MMAALDVLTLLSPEQKTVRLDAVAVVGAQTQQIFVLPPIVEVPAEGLEFRFDWGPMLSGADRAELDPVTIEVQAVRAADFAGYPLGELATGPGTELTVNVPAGRRIRALKLTGLKADGRTFGSADNLKVKGYRIMVSQRGAQGIWTPAVAVPPVDGSGPIPPMLTGATFDNAVLRVPDLPGPLRIAVVKGADPAEFEFLPLTVQHVYGWAAPVPVDLTLTGPDGATLWSFPGPLPEGSAQQQDVTVALSAAVDKLRAAASPVAGSIKLTSKFPCQVRFRLTPVTGELIRELPGTATVELAGEPVGLPVDSPLPQAAPTTVVADVRVTYNGSRLAEVSDPMPAVGAQRGVVVRQDAVLRALPPLALRGEQISRIGLVGYCPQPSALLVRLVAAAPTVRGTPAKVLGAPGTVSVDASTALGVIWIDLPQPVRVEESAAIEVSAGTGTLYWVADPDPLVRIVVVDPDPAGRPVRLGGHTLLTVDQPAIATVRASLPAEAFLGTAPVLASALFCTVEITDARLSYPRGT</sequence>
<evidence type="ECO:0000313" key="1">
    <source>
        <dbReference type="EMBL" id="STZ54971.1"/>
    </source>
</evidence>
<evidence type="ECO:0000313" key="2">
    <source>
        <dbReference type="Proteomes" id="UP000254945"/>
    </source>
</evidence>
<accession>A0A378T2D3</accession>
<name>A0A378T2D3_9MYCO</name>
<dbReference type="Proteomes" id="UP000254945">
    <property type="component" value="Unassembled WGS sequence"/>
</dbReference>
<gene>
    <name evidence="1" type="ORF">NCTC4524_02616</name>
</gene>